<dbReference type="InterPro" id="IPR036390">
    <property type="entry name" value="WH_DNA-bd_sf"/>
</dbReference>
<dbReference type="SUPFAM" id="SSF46785">
    <property type="entry name" value="Winged helix' DNA-binding domain"/>
    <property type="match status" value="1"/>
</dbReference>
<dbReference type="CDD" id="cd00038">
    <property type="entry name" value="CAP_ED"/>
    <property type="match status" value="1"/>
</dbReference>
<dbReference type="InterPro" id="IPR000595">
    <property type="entry name" value="cNMP-bd_dom"/>
</dbReference>
<evidence type="ECO:0000313" key="6">
    <source>
        <dbReference type="EMBL" id="MBC5668178.1"/>
    </source>
</evidence>
<dbReference type="EMBL" id="JACOOZ010000006">
    <property type="protein sequence ID" value="MBC5668178.1"/>
    <property type="molecule type" value="Genomic_DNA"/>
</dbReference>
<accession>A0ABR7F3J0</accession>
<dbReference type="SMART" id="SM00419">
    <property type="entry name" value="HTH_CRP"/>
    <property type="match status" value="1"/>
</dbReference>
<dbReference type="PROSITE" id="PS51063">
    <property type="entry name" value="HTH_CRP_2"/>
    <property type="match status" value="1"/>
</dbReference>
<sequence>MGNLEMPVFKNIDNEDLVYLKSINAFRIEKYKRNNIIFHTGEIIHEIGIVISGNVIIENNDLWGNKTILSIVTSGQVFGESYAYSHLPLMVNTVAADSATILFFDLNILDNPIYSNCSWQDKIIRNLLRIATRKNIILSNRSFCTAPKTIRGRLSIYFSGQSTINNSNEFDIPFNRQQMADFLNLDRSALSKELCKMRNEGLIDFNKNHFIIYNIDN</sequence>
<evidence type="ECO:0000256" key="1">
    <source>
        <dbReference type="ARBA" id="ARBA00023015"/>
    </source>
</evidence>
<proteinExistence type="predicted"/>
<dbReference type="Pfam" id="PF13545">
    <property type="entry name" value="HTH_Crp_2"/>
    <property type="match status" value="1"/>
</dbReference>
<keyword evidence="2" id="KW-0238">DNA-binding</keyword>
<evidence type="ECO:0000259" key="5">
    <source>
        <dbReference type="PROSITE" id="PS51063"/>
    </source>
</evidence>
<dbReference type="Gene3D" id="2.60.120.10">
    <property type="entry name" value="Jelly Rolls"/>
    <property type="match status" value="1"/>
</dbReference>
<dbReference type="InterPro" id="IPR014710">
    <property type="entry name" value="RmlC-like_jellyroll"/>
</dbReference>
<dbReference type="SUPFAM" id="SSF51206">
    <property type="entry name" value="cAMP-binding domain-like"/>
    <property type="match status" value="1"/>
</dbReference>
<dbReference type="Proteomes" id="UP000597877">
    <property type="component" value="Unassembled WGS sequence"/>
</dbReference>
<comment type="caution">
    <text evidence="6">The sequence shown here is derived from an EMBL/GenBank/DDBJ whole genome shotgun (WGS) entry which is preliminary data.</text>
</comment>
<keyword evidence="3" id="KW-0804">Transcription</keyword>
<dbReference type="Pfam" id="PF00027">
    <property type="entry name" value="cNMP_binding"/>
    <property type="match status" value="1"/>
</dbReference>
<reference evidence="6 7" key="1">
    <citation type="submission" date="2020-08" db="EMBL/GenBank/DDBJ databases">
        <title>Genome public.</title>
        <authorList>
            <person name="Liu C."/>
            <person name="Sun Q."/>
        </authorList>
    </citation>
    <scope>NUCLEOTIDE SEQUENCE [LARGE SCALE GENOMIC DNA]</scope>
    <source>
        <strain evidence="6 7">BX4</strain>
    </source>
</reference>
<organism evidence="6 7">
    <name type="scientific">Eubacterium segne</name>
    <dbReference type="NCBI Taxonomy" id="2763045"/>
    <lineage>
        <taxon>Bacteria</taxon>
        <taxon>Bacillati</taxon>
        <taxon>Bacillota</taxon>
        <taxon>Clostridia</taxon>
        <taxon>Eubacteriales</taxon>
        <taxon>Eubacteriaceae</taxon>
        <taxon>Eubacterium</taxon>
    </lineage>
</organism>
<dbReference type="InterPro" id="IPR012318">
    <property type="entry name" value="HTH_CRP"/>
</dbReference>
<evidence type="ECO:0000256" key="3">
    <source>
        <dbReference type="ARBA" id="ARBA00023163"/>
    </source>
</evidence>
<evidence type="ECO:0000313" key="7">
    <source>
        <dbReference type="Proteomes" id="UP000597877"/>
    </source>
</evidence>
<evidence type="ECO:0000256" key="2">
    <source>
        <dbReference type="ARBA" id="ARBA00023125"/>
    </source>
</evidence>
<dbReference type="PROSITE" id="PS50042">
    <property type="entry name" value="CNMP_BINDING_3"/>
    <property type="match status" value="1"/>
</dbReference>
<protein>
    <submittedName>
        <fullName evidence="6">Crp/Fnr family transcriptional regulator</fullName>
    </submittedName>
</protein>
<gene>
    <name evidence="6" type="ORF">H8S00_09305</name>
</gene>
<evidence type="ECO:0000259" key="4">
    <source>
        <dbReference type="PROSITE" id="PS50042"/>
    </source>
</evidence>
<name>A0ABR7F3J0_9FIRM</name>
<keyword evidence="1" id="KW-0805">Transcription regulation</keyword>
<keyword evidence="7" id="KW-1185">Reference proteome</keyword>
<dbReference type="InterPro" id="IPR018490">
    <property type="entry name" value="cNMP-bd_dom_sf"/>
</dbReference>
<feature type="domain" description="Cyclic nucleotide-binding" evidence="4">
    <location>
        <begin position="8"/>
        <end position="130"/>
    </location>
</feature>
<feature type="domain" description="HTH crp-type" evidence="5">
    <location>
        <begin position="148"/>
        <end position="216"/>
    </location>
</feature>